<protein>
    <submittedName>
        <fullName evidence="3">Uncharacterized protein</fullName>
    </submittedName>
</protein>
<feature type="compositionally biased region" description="Basic and acidic residues" evidence="1">
    <location>
        <begin position="39"/>
        <end position="57"/>
    </location>
</feature>
<evidence type="ECO:0000256" key="2">
    <source>
        <dbReference type="SAM" id="SignalP"/>
    </source>
</evidence>
<evidence type="ECO:0000313" key="3">
    <source>
        <dbReference type="EMBL" id="TLP66123.1"/>
    </source>
</evidence>
<evidence type="ECO:0000256" key="1">
    <source>
        <dbReference type="SAM" id="MobiDB-lite"/>
    </source>
</evidence>
<name>A0A5R8ZK18_9ACTN</name>
<dbReference type="Proteomes" id="UP000309033">
    <property type="component" value="Unassembled WGS sequence"/>
</dbReference>
<gene>
    <name evidence="3" type="ORF">FED44_00970</name>
</gene>
<organism evidence="3 4">
    <name type="scientific">Microbispora triticiradicis</name>
    <dbReference type="NCBI Taxonomy" id="2200763"/>
    <lineage>
        <taxon>Bacteria</taxon>
        <taxon>Bacillati</taxon>
        <taxon>Actinomycetota</taxon>
        <taxon>Actinomycetes</taxon>
        <taxon>Streptosporangiales</taxon>
        <taxon>Streptosporangiaceae</taxon>
        <taxon>Microbispora</taxon>
    </lineage>
</organism>
<feature type="region of interest" description="Disordered" evidence="1">
    <location>
        <begin position="34"/>
        <end position="73"/>
    </location>
</feature>
<dbReference type="EMBL" id="VANP01000001">
    <property type="protein sequence ID" value="TLP66123.1"/>
    <property type="molecule type" value="Genomic_DNA"/>
</dbReference>
<evidence type="ECO:0000313" key="4">
    <source>
        <dbReference type="Proteomes" id="UP000309033"/>
    </source>
</evidence>
<dbReference type="AlphaFoldDB" id="A0A5R8ZK18"/>
<keyword evidence="2" id="KW-0732">Signal</keyword>
<accession>A0A5R8ZK18</accession>
<feature type="signal peptide" evidence="2">
    <location>
        <begin position="1"/>
        <end position="36"/>
    </location>
</feature>
<sequence>MRCRWYGRPVLRSGPGLLACASLVLTLAVAAPAAAAAGHPRESHRDRGASAGRDEARPALSASSPISNRGTQQVSVNVANEGIGIQNALCRGSRACDIAQVLAAPSGEDPPAGHPAPRALSRPKTMARRAAHALTHTLTHTAAHAGRRMSHASR</sequence>
<keyword evidence="4" id="KW-1185">Reference proteome</keyword>
<dbReference type="OrthoDB" id="9998672at2"/>
<proteinExistence type="predicted"/>
<feature type="compositionally biased region" description="Polar residues" evidence="1">
    <location>
        <begin position="61"/>
        <end position="73"/>
    </location>
</feature>
<comment type="caution">
    <text evidence="3">The sequence shown here is derived from an EMBL/GenBank/DDBJ whole genome shotgun (WGS) entry which is preliminary data.</text>
</comment>
<feature type="region of interest" description="Disordered" evidence="1">
    <location>
        <begin position="104"/>
        <end position="130"/>
    </location>
</feature>
<feature type="chain" id="PRO_5024340057" evidence="2">
    <location>
        <begin position="37"/>
        <end position="154"/>
    </location>
</feature>
<reference evidence="3" key="1">
    <citation type="submission" date="2019-05" db="EMBL/GenBank/DDBJ databases">
        <title>Isolation, diversity and antifungal activity of Actinobacteria from wheat.</title>
        <authorList>
            <person name="Yu B."/>
        </authorList>
    </citation>
    <scope>NUCLEOTIDE SEQUENCE [LARGE SCALE GENOMIC DNA]</scope>
    <source>
        <strain evidence="3">NEAU-HEGS1-5</strain>
    </source>
</reference>